<feature type="chain" id="PRO_5009533611" description="Uncharacterized protein TP-0789 domain-containing protein" evidence="1">
    <location>
        <begin position="28"/>
        <end position="298"/>
    </location>
</feature>
<feature type="domain" description="Uncharacterized protein TP-0789" evidence="2">
    <location>
        <begin position="122"/>
        <end position="298"/>
    </location>
</feature>
<sequence length="298" mass="33932">MKIKFLAVFAALLLTAAPLIVTNYACAQDITAAPSETPAVSTEAPAAQESSTSEISAAAGATSEAVITSEQVLQKVEDRYVGKTSKAAMKMILKDSSSEEKERTLTIYRRKIDNANLSNFQHFHSPADMMNTTFLINEKDGSQEKFIYLPSFKKTRKIVSKDNNVRYVSSDFSYEDLDNFHAADYICEKLKEEKYENEDVYVIECKKKSPDSQYSKFIFKISKEKELPLVAMLYDKKSGDLTKQIENKNLKKIKNIWTPYEVEMKDLKNSSSTRLTLDKIEYDVELSDDTFTQRNMEK</sequence>
<evidence type="ECO:0000313" key="3">
    <source>
        <dbReference type="EMBL" id="OGM06035.1"/>
    </source>
</evidence>
<dbReference type="STRING" id="1817813.A2008_09355"/>
<dbReference type="Proteomes" id="UP000178735">
    <property type="component" value="Unassembled WGS sequence"/>
</dbReference>
<feature type="signal peptide" evidence="1">
    <location>
        <begin position="1"/>
        <end position="27"/>
    </location>
</feature>
<dbReference type="AlphaFoldDB" id="A0A1F7WVD1"/>
<keyword evidence="1" id="KW-0732">Signal</keyword>
<gene>
    <name evidence="3" type="ORF">A2008_09355</name>
</gene>
<accession>A0A1F7WVD1</accession>
<dbReference type="InterPro" id="IPR033399">
    <property type="entry name" value="TP_0789-like"/>
</dbReference>
<dbReference type="EMBL" id="MGFH01000083">
    <property type="protein sequence ID" value="OGM06035.1"/>
    <property type="molecule type" value="Genomic_DNA"/>
</dbReference>
<evidence type="ECO:0000256" key="1">
    <source>
        <dbReference type="SAM" id="SignalP"/>
    </source>
</evidence>
<organism evidence="3 4">
    <name type="scientific">Candidatus Wallbacteria bacterium GWC2_49_35</name>
    <dbReference type="NCBI Taxonomy" id="1817813"/>
    <lineage>
        <taxon>Bacteria</taxon>
        <taxon>Candidatus Walliibacteriota</taxon>
    </lineage>
</organism>
<name>A0A1F7WVD1_9BACT</name>
<dbReference type="Pfam" id="PF17131">
    <property type="entry name" value="LolA_like"/>
    <property type="match status" value="1"/>
</dbReference>
<dbReference type="CDD" id="cd16329">
    <property type="entry name" value="LolA_like"/>
    <property type="match status" value="1"/>
</dbReference>
<evidence type="ECO:0000313" key="4">
    <source>
        <dbReference type="Proteomes" id="UP000178735"/>
    </source>
</evidence>
<proteinExistence type="predicted"/>
<comment type="caution">
    <text evidence="3">The sequence shown here is derived from an EMBL/GenBank/DDBJ whole genome shotgun (WGS) entry which is preliminary data.</text>
</comment>
<dbReference type="Gene3D" id="2.50.20.10">
    <property type="entry name" value="Lipoprotein localisation LolA/LolB/LppX"/>
    <property type="match status" value="1"/>
</dbReference>
<reference evidence="3 4" key="1">
    <citation type="journal article" date="2016" name="Nat. Commun.">
        <title>Thousands of microbial genomes shed light on interconnected biogeochemical processes in an aquifer system.</title>
        <authorList>
            <person name="Anantharaman K."/>
            <person name="Brown C.T."/>
            <person name="Hug L.A."/>
            <person name="Sharon I."/>
            <person name="Castelle C.J."/>
            <person name="Probst A.J."/>
            <person name="Thomas B.C."/>
            <person name="Singh A."/>
            <person name="Wilkins M.J."/>
            <person name="Karaoz U."/>
            <person name="Brodie E.L."/>
            <person name="Williams K.H."/>
            <person name="Hubbard S.S."/>
            <person name="Banfield J.F."/>
        </authorList>
    </citation>
    <scope>NUCLEOTIDE SEQUENCE [LARGE SCALE GENOMIC DNA]</scope>
</reference>
<protein>
    <recommendedName>
        <fullName evidence="2">Uncharacterized protein TP-0789 domain-containing protein</fullName>
    </recommendedName>
</protein>
<evidence type="ECO:0000259" key="2">
    <source>
        <dbReference type="Pfam" id="PF17131"/>
    </source>
</evidence>